<dbReference type="Proteomes" id="UP000000263">
    <property type="component" value="Chromosome"/>
</dbReference>
<keyword evidence="5" id="KW-0812">Transmembrane</keyword>
<keyword evidence="5" id="KW-1133">Transmembrane helix</keyword>
<dbReference type="EMBL" id="CP000804">
    <property type="protein sequence ID" value="ABU59476.1"/>
    <property type="molecule type" value="Genomic_DNA"/>
</dbReference>
<gene>
    <name evidence="6" type="ordered locus">Rcas_3426</name>
</gene>
<comment type="subcellular location">
    <subcellularLocation>
        <location evidence="1">Membrane</location>
    </subcellularLocation>
</comment>
<dbReference type="Gene3D" id="2.40.50.140">
    <property type="entry name" value="Nucleic acid-binding proteins"/>
    <property type="match status" value="1"/>
</dbReference>
<name>A7NPI0_ROSCS</name>
<evidence type="ECO:0008006" key="8">
    <source>
        <dbReference type="Google" id="ProtNLM"/>
    </source>
</evidence>
<dbReference type="eggNOG" id="COG2332">
    <property type="taxonomic scope" value="Bacteria"/>
</dbReference>
<evidence type="ECO:0000256" key="1">
    <source>
        <dbReference type="ARBA" id="ARBA00004370"/>
    </source>
</evidence>
<dbReference type="KEGG" id="rca:Rcas_3426"/>
<dbReference type="AlphaFoldDB" id="A7NPI0"/>
<sequence>MMRRTVLPPERRLPVTPVQAAGIVLIVLAAFLSYGGLRNSFRPYTARIDEAIDSGRSVQLVGFLGSTGTYDAQGRFSFVLEDETGRRVTVVSREPKPSHFELATSIVVIGRYDEEQQVFAADQVLVKCPSKYHEQDASR</sequence>
<evidence type="ECO:0000313" key="7">
    <source>
        <dbReference type="Proteomes" id="UP000000263"/>
    </source>
</evidence>
<feature type="transmembrane region" description="Helical" evidence="5">
    <location>
        <begin position="20"/>
        <end position="37"/>
    </location>
</feature>
<keyword evidence="7" id="KW-1185">Reference proteome</keyword>
<keyword evidence="2" id="KW-0408">Iron</keyword>
<reference evidence="6 7" key="1">
    <citation type="submission" date="2007-08" db="EMBL/GenBank/DDBJ databases">
        <title>Complete sequence of Roseiflexus castenholzii DSM 13941.</title>
        <authorList>
            <consortium name="US DOE Joint Genome Institute"/>
            <person name="Copeland A."/>
            <person name="Lucas S."/>
            <person name="Lapidus A."/>
            <person name="Barry K."/>
            <person name="Glavina del Rio T."/>
            <person name="Dalin E."/>
            <person name="Tice H."/>
            <person name="Pitluck S."/>
            <person name="Thompson L.S."/>
            <person name="Brettin T."/>
            <person name="Bruce D."/>
            <person name="Detter J.C."/>
            <person name="Han C."/>
            <person name="Tapia R."/>
            <person name="Schmutz J."/>
            <person name="Larimer F."/>
            <person name="Land M."/>
            <person name="Hauser L."/>
            <person name="Kyrpides N."/>
            <person name="Mikhailova N."/>
            <person name="Bryant D.A."/>
            <person name="Hanada S."/>
            <person name="Tsukatani Y."/>
            <person name="Richardson P."/>
        </authorList>
    </citation>
    <scope>NUCLEOTIDE SEQUENCE [LARGE SCALE GENOMIC DNA]</scope>
    <source>
        <strain evidence="7">DSM 13941 / HLO8</strain>
    </source>
</reference>
<keyword evidence="3" id="KW-0201">Cytochrome c-type biogenesis</keyword>
<dbReference type="GO" id="GO:0017004">
    <property type="term" value="P:cytochrome complex assembly"/>
    <property type="evidence" value="ECO:0007669"/>
    <property type="project" value="UniProtKB-KW"/>
</dbReference>
<dbReference type="InterPro" id="IPR012340">
    <property type="entry name" value="NA-bd_OB-fold"/>
</dbReference>
<dbReference type="GO" id="GO:0020037">
    <property type="term" value="F:heme binding"/>
    <property type="evidence" value="ECO:0007669"/>
    <property type="project" value="InterPro"/>
</dbReference>
<proteinExistence type="predicted"/>
<protein>
    <recommendedName>
        <fullName evidence="8">Cytochrome c-type biogenesis protein CcmE</fullName>
    </recommendedName>
</protein>
<dbReference type="HOGENOM" id="CLU_079503_3_3_0"/>
<evidence type="ECO:0000256" key="4">
    <source>
        <dbReference type="ARBA" id="ARBA00023136"/>
    </source>
</evidence>
<dbReference type="STRING" id="383372.Rcas_3426"/>
<dbReference type="SUPFAM" id="SSF82093">
    <property type="entry name" value="Heme chaperone CcmE"/>
    <property type="match status" value="1"/>
</dbReference>
<evidence type="ECO:0000313" key="6">
    <source>
        <dbReference type="EMBL" id="ABU59476.1"/>
    </source>
</evidence>
<dbReference type="InterPro" id="IPR036127">
    <property type="entry name" value="CcmE-like_sf"/>
</dbReference>
<dbReference type="GO" id="GO:0005886">
    <property type="term" value="C:plasma membrane"/>
    <property type="evidence" value="ECO:0007669"/>
    <property type="project" value="InterPro"/>
</dbReference>
<accession>A7NPI0</accession>
<keyword evidence="4 5" id="KW-0472">Membrane</keyword>
<keyword evidence="2" id="KW-0349">Heme</keyword>
<dbReference type="GO" id="GO:0017003">
    <property type="term" value="P:protein-heme linkage"/>
    <property type="evidence" value="ECO:0007669"/>
    <property type="project" value="InterPro"/>
</dbReference>
<evidence type="ECO:0000256" key="5">
    <source>
        <dbReference type="SAM" id="Phobius"/>
    </source>
</evidence>
<evidence type="ECO:0000256" key="3">
    <source>
        <dbReference type="ARBA" id="ARBA00022748"/>
    </source>
</evidence>
<dbReference type="Pfam" id="PF03100">
    <property type="entry name" value="CcmE"/>
    <property type="match status" value="1"/>
</dbReference>
<organism evidence="6 7">
    <name type="scientific">Roseiflexus castenholzii (strain DSM 13941 / HLO8)</name>
    <dbReference type="NCBI Taxonomy" id="383372"/>
    <lineage>
        <taxon>Bacteria</taxon>
        <taxon>Bacillati</taxon>
        <taxon>Chloroflexota</taxon>
        <taxon>Chloroflexia</taxon>
        <taxon>Chloroflexales</taxon>
        <taxon>Roseiflexineae</taxon>
        <taxon>Roseiflexaceae</taxon>
        <taxon>Roseiflexus</taxon>
    </lineage>
</organism>
<dbReference type="InterPro" id="IPR004329">
    <property type="entry name" value="CcmE"/>
</dbReference>
<keyword evidence="2" id="KW-0479">Metal-binding</keyword>
<evidence type="ECO:0000256" key="2">
    <source>
        <dbReference type="ARBA" id="ARBA00022617"/>
    </source>
</evidence>
<dbReference type="RefSeq" id="WP_012121900.1">
    <property type="nucleotide sequence ID" value="NC_009767.1"/>
</dbReference>